<evidence type="ECO:0000256" key="3">
    <source>
        <dbReference type="PIRSR" id="PIRSR603782-2"/>
    </source>
</evidence>
<organism evidence="5 6">
    <name type="scientific">Caenibius tardaugens NBRC 16725</name>
    <dbReference type="NCBI Taxonomy" id="1219035"/>
    <lineage>
        <taxon>Bacteria</taxon>
        <taxon>Pseudomonadati</taxon>
        <taxon>Pseudomonadota</taxon>
        <taxon>Alphaproteobacteria</taxon>
        <taxon>Sphingomonadales</taxon>
        <taxon>Erythrobacteraceae</taxon>
        <taxon>Caenibius</taxon>
    </lineage>
</organism>
<feature type="signal peptide" evidence="4">
    <location>
        <begin position="1"/>
        <end position="34"/>
    </location>
</feature>
<accession>U2ZYH6</accession>
<dbReference type="InterPro" id="IPR006311">
    <property type="entry name" value="TAT_signal"/>
</dbReference>
<dbReference type="Proteomes" id="UP000016568">
    <property type="component" value="Unassembled WGS sequence"/>
</dbReference>
<dbReference type="EMBL" id="BASZ01000009">
    <property type="protein sequence ID" value="GAD50424.1"/>
    <property type="molecule type" value="Genomic_DNA"/>
</dbReference>
<dbReference type="eggNOG" id="COG1999">
    <property type="taxonomic scope" value="Bacteria"/>
</dbReference>
<dbReference type="InterPro" id="IPR003782">
    <property type="entry name" value="SCO1/SenC"/>
</dbReference>
<dbReference type="RefSeq" id="WP_021691242.1">
    <property type="nucleotide sequence ID" value="NZ_BASZ01000009.1"/>
</dbReference>
<name>U2ZYH6_9SPHN</name>
<dbReference type="OrthoDB" id="5296507at2"/>
<evidence type="ECO:0000313" key="6">
    <source>
        <dbReference type="Proteomes" id="UP000016568"/>
    </source>
</evidence>
<feature type="disulfide bond" description="Redox-active" evidence="3">
    <location>
        <begin position="81"/>
        <end position="85"/>
    </location>
</feature>
<dbReference type="AlphaFoldDB" id="U2ZYH6"/>
<dbReference type="KEGG" id="ntd:EGO55_05470"/>
<dbReference type="CDD" id="cd02968">
    <property type="entry name" value="SCO"/>
    <property type="match status" value="1"/>
</dbReference>
<dbReference type="InterPro" id="IPR036249">
    <property type="entry name" value="Thioredoxin-like_sf"/>
</dbReference>
<evidence type="ECO:0000256" key="1">
    <source>
        <dbReference type="ARBA" id="ARBA00010996"/>
    </source>
</evidence>
<keyword evidence="4" id="KW-0732">Signal</keyword>
<evidence type="ECO:0008006" key="7">
    <source>
        <dbReference type="Google" id="ProtNLM"/>
    </source>
</evidence>
<reference evidence="5 6" key="1">
    <citation type="submission" date="2013-09" db="EMBL/GenBank/DDBJ databases">
        <title>Whole genome shotgun sequence of Novosphingobium tardaugens NBRC 16725.</title>
        <authorList>
            <person name="Isaki S."/>
            <person name="Hosoyama A."/>
            <person name="Tsuchikane K."/>
            <person name="Katsumata H."/>
            <person name="Ando Y."/>
            <person name="Yamazaki S."/>
            <person name="Fujita N."/>
        </authorList>
    </citation>
    <scope>NUCLEOTIDE SEQUENCE [LARGE SCALE GENOMIC DNA]</scope>
    <source>
        <strain evidence="5 6">NBRC 16725</strain>
    </source>
</reference>
<keyword evidence="2" id="KW-0479">Metal-binding</keyword>
<evidence type="ECO:0000256" key="2">
    <source>
        <dbReference type="PIRSR" id="PIRSR603782-1"/>
    </source>
</evidence>
<evidence type="ECO:0000256" key="4">
    <source>
        <dbReference type="SAM" id="SignalP"/>
    </source>
</evidence>
<feature type="binding site" evidence="2">
    <location>
        <position position="81"/>
    </location>
    <ligand>
        <name>Cu cation</name>
        <dbReference type="ChEBI" id="CHEBI:23378"/>
    </ligand>
</feature>
<dbReference type="SUPFAM" id="SSF52833">
    <property type="entry name" value="Thioredoxin-like"/>
    <property type="match status" value="1"/>
</dbReference>
<dbReference type="Pfam" id="PF02630">
    <property type="entry name" value="SCO1-SenC"/>
    <property type="match status" value="1"/>
</dbReference>
<proteinExistence type="inferred from homology"/>
<feature type="chain" id="PRO_5030177848" description="SCO family protein" evidence="4">
    <location>
        <begin position="35"/>
        <end position="201"/>
    </location>
</feature>
<comment type="similarity">
    <text evidence="1">Belongs to the SCO1/2 family.</text>
</comment>
<dbReference type="GO" id="GO:0046872">
    <property type="term" value="F:metal ion binding"/>
    <property type="evidence" value="ECO:0007669"/>
    <property type="project" value="UniProtKB-KW"/>
</dbReference>
<sequence length="201" mass="21787">MTPPHPGGLTRRSVVTGALAAAFISGVSPSSAMAANAPAARFPVRLRDMMVTDARSRTRFMLLRDLVRDRVAVISFMFTGCSTICPMQGNLLSGAQKRLAREMGETVIFASVSISPLTDTPEALVQFANTYAAGPGWHFLRAGVPETQRFQEGFDGLVPRIEDHPPMIAIGRTSNASWSRLYGTPSPAQIATEVRRWLARA</sequence>
<keyword evidence="6" id="KW-1185">Reference proteome</keyword>
<protein>
    <recommendedName>
        <fullName evidence="7">SCO family protein</fullName>
    </recommendedName>
</protein>
<comment type="caution">
    <text evidence="5">The sequence shown here is derived from an EMBL/GenBank/DDBJ whole genome shotgun (WGS) entry which is preliminary data.</text>
</comment>
<keyword evidence="2" id="KW-0186">Copper</keyword>
<dbReference type="Gene3D" id="3.40.30.10">
    <property type="entry name" value="Glutaredoxin"/>
    <property type="match status" value="1"/>
</dbReference>
<evidence type="ECO:0000313" key="5">
    <source>
        <dbReference type="EMBL" id="GAD50424.1"/>
    </source>
</evidence>
<keyword evidence="3" id="KW-1015">Disulfide bond</keyword>
<gene>
    <name evidence="5" type="ORF">NT2_09_00320</name>
</gene>
<dbReference type="PROSITE" id="PS51318">
    <property type="entry name" value="TAT"/>
    <property type="match status" value="1"/>
</dbReference>
<feature type="binding site" evidence="2">
    <location>
        <position position="85"/>
    </location>
    <ligand>
        <name>Cu cation</name>
        <dbReference type="ChEBI" id="CHEBI:23378"/>
    </ligand>
</feature>